<proteinExistence type="inferred from homology"/>
<feature type="transmembrane region" description="Helical" evidence="6">
    <location>
        <begin position="114"/>
        <end position="140"/>
    </location>
</feature>
<sequence length="662" mass="71983">MCDDSHPYLSGNFAPVQRSLPLTPCSWEGEIPADLAGGQYVRNGGNPLSNGDLQREAHWFDGDGMLSGVLFRRGGGNTGTTEVRPEFANQFLVTDVAAFARGSRFVRRPLLPSIAMLLNPCTTALAFVLTVLRTMLLVLLSRLPASPWPVRKISVANTAVLYHDGRALATCASGPPLRVALPSLDTIGWFNGRAAENEPERGGDTRAGFGGSGALSFMRSWTTAHPRVDHVTDELIAFHSVSVKPYVQYSVVPPAKSSAPARFNLAVPGVASPKMMHDFGVSHGHTIIMDLPLGLDPLNFARGAPVVSYDAAAKARFGVFPRHRPRDVHWFETNPCCIFHAANCWDDDAAADNKNPAGGSTTAVNLLACRLTSASLIFSLGNLPVPAAAPAPPEYAEEEQCRLYYYRFKKEPYTFTTPKIAQQWALSAIAFEFPTVSPLHQMADARYVYGCSTKWTPYSIALGKPAKIDVLAKIDTRALIARGMAHPPQAVKGCVDARTVPEILAAPIKINDDRDAIQLFDMPAGWFAQEPRFVPRAHHHHDGDEDDHDGDEDDGWLLTYVFDESQLDACGRCPDDDHGGAASELWIIDARSMRTVVARVRLPQRVPYGFHGAWFSERDIAAQRPFDRVREMPEAAAAASPGDADAGGAGVAPWMGLGRWLG</sequence>
<dbReference type="GO" id="GO:0046872">
    <property type="term" value="F:metal ion binding"/>
    <property type="evidence" value="ECO:0007669"/>
    <property type="project" value="UniProtKB-KW"/>
</dbReference>
<comment type="cofactor">
    <cofactor evidence="5">
        <name>Fe(2+)</name>
        <dbReference type="ChEBI" id="CHEBI:29033"/>
    </cofactor>
    <text evidence="5">Binds 1 Fe(2+) ion per subunit.</text>
</comment>
<feature type="binding site" evidence="5">
    <location>
        <position position="277"/>
    </location>
    <ligand>
        <name>Fe cation</name>
        <dbReference type="ChEBI" id="CHEBI:24875"/>
        <note>catalytic</note>
    </ligand>
</feature>
<feature type="binding site" evidence="5">
    <location>
        <position position="611"/>
    </location>
    <ligand>
        <name>Fe cation</name>
        <dbReference type="ChEBI" id="CHEBI:24875"/>
        <note>catalytic</note>
    </ligand>
</feature>
<protein>
    <submittedName>
        <fullName evidence="7">Carotenoid oxygenase</fullName>
    </submittedName>
</protein>
<keyword evidence="8" id="KW-1185">Reference proteome</keyword>
<accession>A0AA40AJ43</accession>
<dbReference type="RefSeq" id="XP_060295606.1">
    <property type="nucleotide sequence ID" value="XM_060437822.1"/>
</dbReference>
<keyword evidence="3" id="KW-0560">Oxidoreductase</keyword>
<dbReference type="EMBL" id="JAUIRO010000004">
    <property type="protein sequence ID" value="KAK0716813.1"/>
    <property type="molecule type" value="Genomic_DNA"/>
</dbReference>
<evidence type="ECO:0000256" key="2">
    <source>
        <dbReference type="ARBA" id="ARBA00022723"/>
    </source>
</evidence>
<keyword evidence="4 5" id="KW-0408">Iron</keyword>
<gene>
    <name evidence="7" type="ORF">B0T26DRAFT_646563</name>
</gene>
<dbReference type="PANTHER" id="PTHR10543:SF89">
    <property type="entry name" value="CAROTENOID 9,10(9',10')-CLEAVAGE DIOXYGENASE 1"/>
    <property type="match status" value="1"/>
</dbReference>
<keyword evidence="6" id="KW-0472">Membrane</keyword>
<keyword evidence="2 5" id="KW-0479">Metal-binding</keyword>
<keyword evidence="6" id="KW-1133">Transmembrane helix</keyword>
<evidence type="ECO:0000256" key="3">
    <source>
        <dbReference type="ARBA" id="ARBA00023002"/>
    </source>
</evidence>
<dbReference type="GO" id="GO:0010436">
    <property type="term" value="F:carotenoid dioxygenase activity"/>
    <property type="evidence" value="ECO:0007669"/>
    <property type="project" value="TreeGrafter"/>
</dbReference>
<dbReference type="GeneID" id="85321092"/>
<feature type="binding site" evidence="5">
    <location>
        <position position="340"/>
    </location>
    <ligand>
        <name>Fe cation</name>
        <dbReference type="ChEBI" id="CHEBI:24875"/>
        <note>catalytic</note>
    </ligand>
</feature>
<feature type="binding site" evidence="5">
    <location>
        <position position="225"/>
    </location>
    <ligand>
        <name>Fe cation</name>
        <dbReference type="ChEBI" id="CHEBI:24875"/>
        <note>catalytic</note>
    </ligand>
</feature>
<evidence type="ECO:0000256" key="5">
    <source>
        <dbReference type="PIRSR" id="PIRSR604294-1"/>
    </source>
</evidence>
<dbReference type="InterPro" id="IPR004294">
    <property type="entry name" value="Carotenoid_Oase"/>
</dbReference>
<dbReference type="PANTHER" id="PTHR10543">
    <property type="entry name" value="BETA-CAROTENE DIOXYGENASE"/>
    <property type="match status" value="1"/>
</dbReference>
<evidence type="ECO:0000256" key="1">
    <source>
        <dbReference type="ARBA" id="ARBA00006787"/>
    </source>
</evidence>
<name>A0AA40AJ43_9PEZI</name>
<dbReference type="GO" id="GO:0016121">
    <property type="term" value="P:carotene catabolic process"/>
    <property type="evidence" value="ECO:0007669"/>
    <property type="project" value="TreeGrafter"/>
</dbReference>
<evidence type="ECO:0000256" key="4">
    <source>
        <dbReference type="ARBA" id="ARBA00023004"/>
    </source>
</evidence>
<organism evidence="7 8">
    <name type="scientific">Lasiosphaeria miniovina</name>
    <dbReference type="NCBI Taxonomy" id="1954250"/>
    <lineage>
        <taxon>Eukaryota</taxon>
        <taxon>Fungi</taxon>
        <taxon>Dikarya</taxon>
        <taxon>Ascomycota</taxon>
        <taxon>Pezizomycotina</taxon>
        <taxon>Sordariomycetes</taxon>
        <taxon>Sordariomycetidae</taxon>
        <taxon>Sordariales</taxon>
        <taxon>Lasiosphaeriaceae</taxon>
        <taxon>Lasiosphaeria</taxon>
    </lineage>
</organism>
<comment type="caution">
    <text evidence="7">The sequence shown here is derived from an EMBL/GenBank/DDBJ whole genome shotgun (WGS) entry which is preliminary data.</text>
</comment>
<dbReference type="AlphaFoldDB" id="A0AA40AJ43"/>
<reference evidence="7" key="1">
    <citation type="submission" date="2023-06" db="EMBL/GenBank/DDBJ databases">
        <title>Genome-scale phylogeny and comparative genomics of the fungal order Sordariales.</title>
        <authorList>
            <consortium name="Lawrence Berkeley National Laboratory"/>
            <person name="Hensen N."/>
            <person name="Bonometti L."/>
            <person name="Westerberg I."/>
            <person name="Brannstrom I.O."/>
            <person name="Guillou S."/>
            <person name="Cros-Aarteil S."/>
            <person name="Calhoun S."/>
            <person name="Haridas S."/>
            <person name="Kuo A."/>
            <person name="Mondo S."/>
            <person name="Pangilinan J."/>
            <person name="Riley R."/>
            <person name="LaButti K."/>
            <person name="Andreopoulos B."/>
            <person name="Lipzen A."/>
            <person name="Chen C."/>
            <person name="Yanf M."/>
            <person name="Daum C."/>
            <person name="Ng V."/>
            <person name="Clum A."/>
            <person name="Steindorff A."/>
            <person name="Ohm R."/>
            <person name="Martin F."/>
            <person name="Silar P."/>
            <person name="Natvig D."/>
            <person name="Lalanne C."/>
            <person name="Gautier V."/>
            <person name="Ament-velasquez S.L."/>
            <person name="Kruys A."/>
            <person name="Hutchinson M.I."/>
            <person name="Powell A.J."/>
            <person name="Barry K."/>
            <person name="Miller A.N."/>
            <person name="Grigoriev I.V."/>
            <person name="Debuchy R."/>
            <person name="Gladieux P."/>
            <person name="Thoren M.H."/>
            <person name="Johannesson H."/>
        </authorList>
    </citation>
    <scope>NUCLEOTIDE SEQUENCE</scope>
    <source>
        <strain evidence="7">SMH2392-1A</strain>
    </source>
</reference>
<dbReference type="Proteomes" id="UP001172101">
    <property type="component" value="Unassembled WGS sequence"/>
</dbReference>
<evidence type="ECO:0000256" key="6">
    <source>
        <dbReference type="SAM" id="Phobius"/>
    </source>
</evidence>
<evidence type="ECO:0000313" key="7">
    <source>
        <dbReference type="EMBL" id="KAK0716813.1"/>
    </source>
</evidence>
<dbReference type="Pfam" id="PF03055">
    <property type="entry name" value="RPE65"/>
    <property type="match status" value="1"/>
</dbReference>
<comment type="similarity">
    <text evidence="1">Belongs to the carotenoid oxygenase family.</text>
</comment>
<evidence type="ECO:0000313" key="8">
    <source>
        <dbReference type="Proteomes" id="UP001172101"/>
    </source>
</evidence>
<keyword evidence="6" id="KW-0812">Transmembrane</keyword>